<gene>
    <name evidence="1" type="ORF">SOP96_01185</name>
</gene>
<dbReference type="RefSeq" id="WP_326319404.1">
    <property type="nucleotide sequence ID" value="NZ_JAYLAA010000006.1"/>
</dbReference>
<sequence>MNRVRFKKNSLNSKLTTITEPYATAMAIAFYKSFLFNGVPTF</sequence>
<keyword evidence="2" id="KW-1185">Reference proteome</keyword>
<protein>
    <submittedName>
        <fullName evidence="1">Uncharacterized protein</fullName>
    </submittedName>
</protein>
<evidence type="ECO:0000313" key="1">
    <source>
        <dbReference type="EMBL" id="MEC3874320.1"/>
    </source>
</evidence>
<proteinExistence type="predicted"/>
<comment type="caution">
    <text evidence="1">The sequence shown here is derived from an EMBL/GenBank/DDBJ whole genome shotgun (WGS) entry which is preliminary data.</text>
</comment>
<dbReference type="EMBL" id="JAYLAA010000006">
    <property type="protein sequence ID" value="MEC3874320.1"/>
    <property type="molecule type" value="Genomic_DNA"/>
</dbReference>
<reference evidence="1 2" key="1">
    <citation type="submission" date="2024-01" db="EMBL/GenBank/DDBJ databases">
        <title>Chryseobacterium sp. T9W2-O.</title>
        <authorList>
            <person name="Maltman C."/>
        </authorList>
    </citation>
    <scope>NUCLEOTIDE SEQUENCE [LARGE SCALE GENOMIC DNA]</scope>
    <source>
        <strain evidence="1 2">T9W2-O</strain>
    </source>
</reference>
<name>A0ABU6HMN2_9FLAO</name>
<evidence type="ECO:0000313" key="2">
    <source>
        <dbReference type="Proteomes" id="UP001348397"/>
    </source>
</evidence>
<dbReference type="Proteomes" id="UP001348397">
    <property type="component" value="Unassembled WGS sequence"/>
</dbReference>
<accession>A0ABU6HMN2</accession>
<organism evidence="1 2">
    <name type="scientific">Chryseobacterium salviniae</name>
    <dbReference type="NCBI Taxonomy" id="3101750"/>
    <lineage>
        <taxon>Bacteria</taxon>
        <taxon>Pseudomonadati</taxon>
        <taxon>Bacteroidota</taxon>
        <taxon>Flavobacteriia</taxon>
        <taxon>Flavobacteriales</taxon>
        <taxon>Weeksellaceae</taxon>
        <taxon>Chryseobacterium group</taxon>
        <taxon>Chryseobacterium</taxon>
    </lineage>
</organism>